<sequence length="110" mass="12661">MTPEQFDEYTVGRTFSYGLKSTPYGAEEYLPGRRVRWSFLDGHCIDGEWFVELDLICFVYEADLSPQCWSFYLDDGRMVARFENDPAATTLYELNQSQQSLYCLGPDVGA</sequence>
<evidence type="ECO:0000313" key="2">
    <source>
        <dbReference type="Proteomes" id="UP001589683"/>
    </source>
</evidence>
<proteinExistence type="predicted"/>
<protein>
    <recommendedName>
        <fullName evidence="3">DUF3601 domain-containing protein</fullName>
    </recommendedName>
</protein>
<evidence type="ECO:0008006" key="3">
    <source>
        <dbReference type="Google" id="ProtNLM"/>
    </source>
</evidence>
<name>A0ABV5JE40_9RHOB</name>
<dbReference type="EMBL" id="JBHMEA010000009">
    <property type="protein sequence ID" value="MFB9231038.1"/>
    <property type="molecule type" value="Genomic_DNA"/>
</dbReference>
<comment type="caution">
    <text evidence="1">The sequence shown here is derived from an EMBL/GenBank/DDBJ whole genome shotgun (WGS) entry which is preliminary data.</text>
</comment>
<organism evidence="1 2">
    <name type="scientific">Pseudohalocynthiibacter aestuariivivens</name>
    <dbReference type="NCBI Taxonomy" id="1591409"/>
    <lineage>
        <taxon>Bacteria</taxon>
        <taxon>Pseudomonadati</taxon>
        <taxon>Pseudomonadota</taxon>
        <taxon>Alphaproteobacteria</taxon>
        <taxon>Rhodobacterales</taxon>
        <taxon>Paracoccaceae</taxon>
        <taxon>Pseudohalocynthiibacter</taxon>
    </lineage>
</organism>
<evidence type="ECO:0000313" key="1">
    <source>
        <dbReference type="EMBL" id="MFB9231038.1"/>
    </source>
</evidence>
<dbReference type="RefSeq" id="WP_246531795.1">
    <property type="nucleotide sequence ID" value="NZ_JAGFNU010000012.1"/>
</dbReference>
<accession>A0ABV5JE40</accession>
<keyword evidence="2" id="KW-1185">Reference proteome</keyword>
<gene>
    <name evidence="1" type="ORF">ACFFUT_04455</name>
</gene>
<dbReference type="Proteomes" id="UP001589683">
    <property type="component" value="Unassembled WGS sequence"/>
</dbReference>
<reference evidence="1 2" key="1">
    <citation type="submission" date="2024-09" db="EMBL/GenBank/DDBJ databases">
        <authorList>
            <person name="Sun Q."/>
            <person name="Mori K."/>
        </authorList>
    </citation>
    <scope>NUCLEOTIDE SEQUENCE [LARGE SCALE GENOMIC DNA]</scope>
    <source>
        <strain evidence="1 2">CECT 8726</strain>
    </source>
</reference>